<keyword evidence="3" id="KW-1185">Reference proteome</keyword>
<sequence length="118" mass="13602">MLNLKPPRLATYLLTINGILLLGYAYYWSSVTYLFFGLLNLVLAYGVGRENRRAIKVALVYIAIEFFFALLYLISGNIYSAIDAGISFFIMHDLLSYIELVYKEEKEAEEREERPEGD</sequence>
<evidence type="ECO:0000313" key="3">
    <source>
        <dbReference type="Proteomes" id="UP000019434"/>
    </source>
</evidence>
<proteinExistence type="predicted"/>
<name>W8P1N0_9EURY</name>
<gene>
    <name evidence="2" type="ORF">BD01_1054</name>
</gene>
<feature type="transmembrane region" description="Helical" evidence="1">
    <location>
        <begin position="33"/>
        <end position="48"/>
    </location>
</feature>
<dbReference type="Proteomes" id="UP000019434">
    <property type="component" value="Chromosome"/>
</dbReference>
<feature type="transmembrane region" description="Helical" evidence="1">
    <location>
        <begin position="55"/>
        <end position="75"/>
    </location>
</feature>
<dbReference type="GeneID" id="24958105"/>
<keyword evidence="1" id="KW-1133">Transmembrane helix</keyword>
<dbReference type="eggNOG" id="arCOG05747">
    <property type="taxonomic scope" value="Archaea"/>
</dbReference>
<dbReference type="KEGG" id="tnu:BD01_1054"/>
<protein>
    <submittedName>
        <fullName evidence="2">Uncharacterized protein</fullName>
    </submittedName>
</protein>
<organism evidence="2 3">
    <name type="scientific">Thermococcus nautili</name>
    <dbReference type="NCBI Taxonomy" id="195522"/>
    <lineage>
        <taxon>Archaea</taxon>
        <taxon>Methanobacteriati</taxon>
        <taxon>Methanobacteriota</taxon>
        <taxon>Thermococci</taxon>
        <taxon>Thermococcales</taxon>
        <taxon>Thermococcaceae</taxon>
        <taxon>Thermococcus</taxon>
    </lineage>
</organism>
<dbReference type="EMBL" id="CP007264">
    <property type="protein sequence ID" value="AHL22671.1"/>
    <property type="molecule type" value="Genomic_DNA"/>
</dbReference>
<keyword evidence="1" id="KW-0812">Transmembrane</keyword>
<reference evidence="2 3" key="1">
    <citation type="submission" date="2014-02" db="EMBL/GenBank/DDBJ databases">
        <title>Genome Sequence of an Hyperthermophilic Archaeon, Thermococcus nautili 30-1, producing viral vesicles.</title>
        <authorList>
            <person name="Oberto J."/>
            <person name="Gaudin M."/>
            <person name="Cossu M."/>
            <person name="Gorlas A."/>
            <person name="Slesarev A."/>
            <person name="Marguet E."/>
            <person name="Forterre P."/>
        </authorList>
    </citation>
    <scope>NUCLEOTIDE SEQUENCE [LARGE SCALE GENOMIC DNA]</scope>
    <source>
        <strain evidence="2 3">30-1</strain>
    </source>
</reference>
<accession>W8P1N0</accession>
<dbReference type="AlphaFoldDB" id="W8P1N0"/>
<dbReference type="STRING" id="195522.BD01_1054"/>
<dbReference type="OrthoDB" id="86311at2157"/>
<dbReference type="HOGENOM" id="CLU_167326_0_0_2"/>
<evidence type="ECO:0000313" key="2">
    <source>
        <dbReference type="EMBL" id="AHL22671.1"/>
    </source>
</evidence>
<dbReference type="RefSeq" id="WP_042690722.1">
    <property type="nucleotide sequence ID" value="NZ_CP007264.1"/>
</dbReference>
<keyword evidence="1" id="KW-0472">Membrane</keyword>
<evidence type="ECO:0000256" key="1">
    <source>
        <dbReference type="SAM" id="Phobius"/>
    </source>
</evidence>